<dbReference type="PROSITE" id="PS00107">
    <property type="entry name" value="PROTEIN_KINASE_ATP"/>
    <property type="match status" value="1"/>
</dbReference>
<evidence type="ECO:0000259" key="11">
    <source>
        <dbReference type="PROSITE" id="PS50011"/>
    </source>
</evidence>
<dbReference type="PROSITE" id="PS00108">
    <property type="entry name" value="PROTEIN_KINASE_ST"/>
    <property type="match status" value="1"/>
</dbReference>
<dbReference type="GO" id="GO:0007095">
    <property type="term" value="P:mitotic G2 DNA damage checkpoint signaling"/>
    <property type="evidence" value="ECO:0007669"/>
    <property type="project" value="TreeGrafter"/>
</dbReference>
<dbReference type="AlphaFoldDB" id="A0A914WNJ7"/>
<evidence type="ECO:0000313" key="12">
    <source>
        <dbReference type="Proteomes" id="UP000887566"/>
    </source>
</evidence>
<dbReference type="Gene3D" id="1.10.510.10">
    <property type="entry name" value="Transferase(Phosphotransferase) domain 1"/>
    <property type="match status" value="1"/>
</dbReference>
<evidence type="ECO:0000256" key="10">
    <source>
        <dbReference type="SAM" id="MobiDB-lite"/>
    </source>
</evidence>
<dbReference type="SUPFAM" id="SSF56112">
    <property type="entry name" value="Protein kinase-like (PK-like)"/>
    <property type="match status" value="1"/>
</dbReference>
<proteinExistence type="predicted"/>
<evidence type="ECO:0000256" key="7">
    <source>
        <dbReference type="ARBA" id="ARBA00047899"/>
    </source>
</evidence>
<accession>A0A914WNJ7</accession>
<keyword evidence="4 9" id="KW-0547">Nucleotide-binding</keyword>
<organism evidence="12 13">
    <name type="scientific">Plectus sambesii</name>
    <dbReference type="NCBI Taxonomy" id="2011161"/>
    <lineage>
        <taxon>Eukaryota</taxon>
        <taxon>Metazoa</taxon>
        <taxon>Ecdysozoa</taxon>
        <taxon>Nematoda</taxon>
        <taxon>Chromadorea</taxon>
        <taxon>Plectida</taxon>
        <taxon>Plectina</taxon>
        <taxon>Plectoidea</taxon>
        <taxon>Plectidae</taxon>
        <taxon>Plectus</taxon>
    </lineage>
</organism>
<dbReference type="InterPro" id="IPR000719">
    <property type="entry name" value="Prot_kinase_dom"/>
</dbReference>
<dbReference type="EC" id="2.7.11.1" evidence="1"/>
<dbReference type="GO" id="GO:0005524">
    <property type="term" value="F:ATP binding"/>
    <property type="evidence" value="ECO:0007669"/>
    <property type="project" value="UniProtKB-UniRule"/>
</dbReference>
<feature type="compositionally biased region" description="Polar residues" evidence="10">
    <location>
        <begin position="13"/>
        <end position="27"/>
    </location>
</feature>
<evidence type="ECO:0000256" key="1">
    <source>
        <dbReference type="ARBA" id="ARBA00012513"/>
    </source>
</evidence>
<dbReference type="WBParaSite" id="PSAMB.scaffold4589size14146.g24664.t1">
    <property type="protein sequence ID" value="PSAMB.scaffold4589size14146.g24664.t1"/>
    <property type="gene ID" value="PSAMB.scaffold4589size14146.g24664"/>
</dbReference>
<keyword evidence="5" id="KW-0418">Kinase</keyword>
<evidence type="ECO:0000256" key="5">
    <source>
        <dbReference type="ARBA" id="ARBA00022777"/>
    </source>
</evidence>
<keyword evidence="3" id="KW-0808">Transferase</keyword>
<dbReference type="PANTHER" id="PTHR43895:SF32">
    <property type="entry name" value="SERINE_THREONINE-PROTEIN KINASE CHK1"/>
    <property type="match status" value="1"/>
</dbReference>
<evidence type="ECO:0000256" key="2">
    <source>
        <dbReference type="ARBA" id="ARBA00022527"/>
    </source>
</evidence>
<sequence>MASIAEEGITTDGAESNSKSKSAATRSGSDHANYGVGWNVVRTLGEGAYGEVKLVVDSQNPLNAVAMKVIDLAKHPDVVETVRKEALLMRMLRNHVNIIKYLDMRFEENLDEFQIFLEYADGGELFDQIEPDVGMPTQKAQFYFRQLIKGLEYIHSRGVAHRDIKPENLLLTKNDLLKISDFGMATVFRHNGRERLLDTRCGTLPYVAPEVLSQKYKAQPADVWSCGIVLVALLAGELAWDSPTGDCDAFNDWTESANLDANPWTKIGTVALSLLRAILNNNPLHRACIKRIQAHPWFTKDFSKERAHLSRTYSNGVANATGSGTLDRPAKRRKRSLNTVFEVLDGDQSVSQPVPGNNSVSSNDCGTDVGCPTACKRQRDGSTTPPNFANNSFSQPENVDSMLLSYSQIGCSQSQTPNPFQRLVRRMTRFCVTVPGHDVLGMVVVACDNLGYTVRKGPHGQSILTVLITKTRRETSFVVSVYEMGGRVLVDCRRSKGDGLEFKRAFVAVKQKLNDVVCRESGAWLEVNGLVCSQFQLSQLSLAQD</sequence>
<dbReference type="Gene3D" id="3.30.310.80">
    <property type="entry name" value="Kinase associated domain 1, KA1"/>
    <property type="match status" value="1"/>
</dbReference>
<dbReference type="GO" id="GO:0005737">
    <property type="term" value="C:cytoplasm"/>
    <property type="evidence" value="ECO:0007669"/>
    <property type="project" value="TreeGrafter"/>
</dbReference>
<dbReference type="Proteomes" id="UP000887566">
    <property type="component" value="Unplaced"/>
</dbReference>
<protein>
    <recommendedName>
        <fullName evidence="1">non-specific serine/threonine protein kinase</fullName>
        <ecNumber evidence="1">2.7.11.1</ecNumber>
    </recommendedName>
</protein>
<keyword evidence="6 9" id="KW-0067">ATP-binding</keyword>
<dbReference type="InterPro" id="IPR017441">
    <property type="entry name" value="Protein_kinase_ATP_BS"/>
</dbReference>
<dbReference type="PANTHER" id="PTHR43895">
    <property type="entry name" value="CALCIUM/CALMODULIN-DEPENDENT PROTEIN KINASE KINASE-RELATED"/>
    <property type="match status" value="1"/>
</dbReference>
<keyword evidence="12" id="KW-1185">Reference proteome</keyword>
<evidence type="ECO:0000256" key="3">
    <source>
        <dbReference type="ARBA" id="ARBA00022679"/>
    </source>
</evidence>
<dbReference type="GO" id="GO:0004674">
    <property type="term" value="F:protein serine/threonine kinase activity"/>
    <property type="evidence" value="ECO:0007669"/>
    <property type="project" value="UniProtKB-KW"/>
</dbReference>
<dbReference type="GO" id="GO:0035861">
    <property type="term" value="C:site of double-strand break"/>
    <property type="evidence" value="ECO:0007669"/>
    <property type="project" value="TreeGrafter"/>
</dbReference>
<dbReference type="FunFam" id="1.10.510.10:FF:000301">
    <property type="entry name" value="Serine/threonine-protein kinase Chk1"/>
    <property type="match status" value="1"/>
</dbReference>
<evidence type="ECO:0000313" key="13">
    <source>
        <dbReference type="WBParaSite" id="PSAMB.scaffold4589size14146.g24664.t1"/>
    </source>
</evidence>
<evidence type="ECO:0000256" key="6">
    <source>
        <dbReference type="ARBA" id="ARBA00022840"/>
    </source>
</evidence>
<feature type="binding site" evidence="9">
    <location>
        <position position="68"/>
    </location>
    <ligand>
        <name>ATP</name>
        <dbReference type="ChEBI" id="CHEBI:30616"/>
    </ligand>
</feature>
<name>A0A914WNJ7_9BILA</name>
<dbReference type="Gene3D" id="3.30.200.20">
    <property type="entry name" value="Phosphorylase Kinase, domain 1"/>
    <property type="match status" value="1"/>
</dbReference>
<evidence type="ECO:0000256" key="9">
    <source>
        <dbReference type="PROSITE-ProRule" id="PRU10141"/>
    </source>
</evidence>
<feature type="region of interest" description="Disordered" evidence="10">
    <location>
        <begin position="1"/>
        <end position="29"/>
    </location>
</feature>
<evidence type="ECO:0000256" key="8">
    <source>
        <dbReference type="ARBA" id="ARBA00048679"/>
    </source>
</evidence>
<comment type="catalytic activity">
    <reaction evidence="8">
        <text>L-seryl-[protein] + ATP = O-phospho-L-seryl-[protein] + ADP + H(+)</text>
        <dbReference type="Rhea" id="RHEA:17989"/>
        <dbReference type="Rhea" id="RHEA-COMP:9863"/>
        <dbReference type="Rhea" id="RHEA-COMP:11604"/>
        <dbReference type="ChEBI" id="CHEBI:15378"/>
        <dbReference type="ChEBI" id="CHEBI:29999"/>
        <dbReference type="ChEBI" id="CHEBI:30616"/>
        <dbReference type="ChEBI" id="CHEBI:83421"/>
        <dbReference type="ChEBI" id="CHEBI:456216"/>
        <dbReference type="EC" id="2.7.11.1"/>
    </reaction>
</comment>
<dbReference type="SMART" id="SM00220">
    <property type="entry name" value="S_TKc"/>
    <property type="match status" value="1"/>
</dbReference>
<dbReference type="Pfam" id="PF00069">
    <property type="entry name" value="Pkinase"/>
    <property type="match status" value="1"/>
</dbReference>
<reference evidence="13" key="1">
    <citation type="submission" date="2022-11" db="UniProtKB">
        <authorList>
            <consortium name="WormBaseParasite"/>
        </authorList>
    </citation>
    <scope>IDENTIFICATION</scope>
</reference>
<dbReference type="GO" id="GO:0005634">
    <property type="term" value="C:nucleus"/>
    <property type="evidence" value="ECO:0007669"/>
    <property type="project" value="TreeGrafter"/>
</dbReference>
<dbReference type="InterPro" id="IPR008271">
    <property type="entry name" value="Ser/Thr_kinase_AS"/>
</dbReference>
<feature type="domain" description="Protein kinase" evidence="11">
    <location>
        <begin position="38"/>
        <end position="298"/>
    </location>
</feature>
<keyword evidence="2" id="KW-0723">Serine/threonine-protein kinase</keyword>
<dbReference type="InterPro" id="IPR011009">
    <property type="entry name" value="Kinase-like_dom_sf"/>
</dbReference>
<dbReference type="PROSITE" id="PS50011">
    <property type="entry name" value="PROTEIN_KINASE_DOM"/>
    <property type="match status" value="1"/>
</dbReference>
<evidence type="ECO:0000256" key="4">
    <source>
        <dbReference type="ARBA" id="ARBA00022741"/>
    </source>
</evidence>
<comment type="catalytic activity">
    <reaction evidence="7">
        <text>L-threonyl-[protein] + ATP = O-phospho-L-threonyl-[protein] + ADP + H(+)</text>
        <dbReference type="Rhea" id="RHEA:46608"/>
        <dbReference type="Rhea" id="RHEA-COMP:11060"/>
        <dbReference type="Rhea" id="RHEA-COMP:11605"/>
        <dbReference type="ChEBI" id="CHEBI:15378"/>
        <dbReference type="ChEBI" id="CHEBI:30013"/>
        <dbReference type="ChEBI" id="CHEBI:30616"/>
        <dbReference type="ChEBI" id="CHEBI:61977"/>
        <dbReference type="ChEBI" id="CHEBI:456216"/>
        <dbReference type="EC" id="2.7.11.1"/>
    </reaction>
</comment>